<evidence type="ECO:0000313" key="2">
    <source>
        <dbReference type="EMBL" id="CAH1427396.1"/>
    </source>
</evidence>
<reference evidence="2 3" key="1">
    <citation type="submission" date="2022-01" db="EMBL/GenBank/DDBJ databases">
        <authorList>
            <person name="Xiong W."/>
            <person name="Schranz E."/>
        </authorList>
    </citation>
    <scope>NUCLEOTIDE SEQUENCE [LARGE SCALE GENOMIC DNA]</scope>
</reference>
<feature type="chain" id="PRO_5043549614" evidence="1">
    <location>
        <begin position="24"/>
        <end position="71"/>
    </location>
</feature>
<dbReference type="EMBL" id="CAKMRJ010002223">
    <property type="protein sequence ID" value="CAH1427396.1"/>
    <property type="molecule type" value="Genomic_DNA"/>
</dbReference>
<evidence type="ECO:0000256" key="1">
    <source>
        <dbReference type="SAM" id="SignalP"/>
    </source>
</evidence>
<evidence type="ECO:0000313" key="3">
    <source>
        <dbReference type="Proteomes" id="UP001157418"/>
    </source>
</evidence>
<accession>A0AAU9MPA6</accession>
<proteinExistence type="predicted"/>
<feature type="signal peptide" evidence="1">
    <location>
        <begin position="1"/>
        <end position="23"/>
    </location>
</feature>
<protein>
    <submittedName>
        <fullName evidence="2">Uncharacterized protein</fullName>
    </submittedName>
</protein>
<keyword evidence="1" id="KW-0732">Signal</keyword>
<organism evidence="2 3">
    <name type="scientific">Lactuca virosa</name>
    <dbReference type="NCBI Taxonomy" id="75947"/>
    <lineage>
        <taxon>Eukaryota</taxon>
        <taxon>Viridiplantae</taxon>
        <taxon>Streptophyta</taxon>
        <taxon>Embryophyta</taxon>
        <taxon>Tracheophyta</taxon>
        <taxon>Spermatophyta</taxon>
        <taxon>Magnoliopsida</taxon>
        <taxon>eudicotyledons</taxon>
        <taxon>Gunneridae</taxon>
        <taxon>Pentapetalae</taxon>
        <taxon>asterids</taxon>
        <taxon>campanulids</taxon>
        <taxon>Asterales</taxon>
        <taxon>Asteraceae</taxon>
        <taxon>Cichorioideae</taxon>
        <taxon>Cichorieae</taxon>
        <taxon>Lactucinae</taxon>
        <taxon>Lactuca</taxon>
    </lineage>
</organism>
<keyword evidence="3" id="KW-1185">Reference proteome</keyword>
<dbReference type="AlphaFoldDB" id="A0AAU9MPA6"/>
<gene>
    <name evidence="2" type="ORF">LVIROSA_LOCUS14404</name>
</gene>
<name>A0AAU9MPA6_9ASTR</name>
<comment type="caution">
    <text evidence="2">The sequence shown here is derived from an EMBL/GenBank/DDBJ whole genome shotgun (WGS) entry which is preliminary data.</text>
</comment>
<dbReference type="Proteomes" id="UP001157418">
    <property type="component" value="Unassembled WGS sequence"/>
</dbReference>
<sequence>MTVALFKVVFFATLVVLSTCVLGVHVENQIQSKTSIPFERDTCVGVPDCHNLVCPPGMIRWCLAGICRCIK</sequence>